<proteinExistence type="predicted"/>
<evidence type="ECO:0000313" key="2">
    <source>
        <dbReference type="EMBL" id="MPY33852.1"/>
    </source>
</evidence>
<name>A0A5N8VGR5_9ACTN</name>
<organism evidence="2 3">
    <name type="scientific">Streptomyces adustus</name>
    <dbReference type="NCBI Taxonomy" id="1609272"/>
    <lineage>
        <taxon>Bacteria</taxon>
        <taxon>Bacillati</taxon>
        <taxon>Actinomycetota</taxon>
        <taxon>Actinomycetes</taxon>
        <taxon>Kitasatosporales</taxon>
        <taxon>Streptomycetaceae</taxon>
        <taxon>Streptomyces</taxon>
    </lineage>
</organism>
<reference evidence="2 3" key="1">
    <citation type="submission" date="2019-07" db="EMBL/GenBank/DDBJ databases">
        <title>New species of Amycolatopsis and Streptomyces.</title>
        <authorList>
            <person name="Duangmal K."/>
            <person name="Teo W.F.A."/>
            <person name="Lipun K."/>
        </authorList>
    </citation>
    <scope>NUCLEOTIDE SEQUENCE [LARGE SCALE GENOMIC DNA]</scope>
    <source>
        <strain evidence="2 3">NBRC 109810</strain>
    </source>
</reference>
<dbReference type="EMBL" id="VJZD01000090">
    <property type="protein sequence ID" value="MPY33852.1"/>
    <property type="molecule type" value="Genomic_DNA"/>
</dbReference>
<sequence length="72" mass="7720">MTSHTAMDTPNSTDIANTMENAAGRPSETGWARARRLRNQPVMRTCVPAVEDRGGAAVRQPGPDGNIVRGED</sequence>
<gene>
    <name evidence="2" type="ORF">FNH09_22205</name>
</gene>
<dbReference type="OrthoDB" id="4265675at2"/>
<evidence type="ECO:0000256" key="1">
    <source>
        <dbReference type="SAM" id="MobiDB-lite"/>
    </source>
</evidence>
<feature type="compositionally biased region" description="Polar residues" evidence="1">
    <location>
        <begin position="1"/>
        <end position="20"/>
    </location>
</feature>
<keyword evidence="3" id="KW-1185">Reference proteome</keyword>
<comment type="caution">
    <text evidence="2">The sequence shown here is derived from an EMBL/GenBank/DDBJ whole genome shotgun (WGS) entry which is preliminary data.</text>
</comment>
<protein>
    <submittedName>
        <fullName evidence="2">Uncharacterized protein</fullName>
    </submittedName>
</protein>
<feature type="region of interest" description="Disordered" evidence="1">
    <location>
        <begin position="53"/>
        <end position="72"/>
    </location>
</feature>
<feature type="region of interest" description="Disordered" evidence="1">
    <location>
        <begin position="1"/>
        <end position="35"/>
    </location>
</feature>
<accession>A0A5N8VGR5</accession>
<dbReference type="AlphaFoldDB" id="A0A5N8VGR5"/>
<dbReference type="Proteomes" id="UP000325849">
    <property type="component" value="Unassembled WGS sequence"/>
</dbReference>
<evidence type="ECO:0000313" key="3">
    <source>
        <dbReference type="Proteomes" id="UP000325849"/>
    </source>
</evidence>